<proteinExistence type="predicted"/>
<protein>
    <recommendedName>
        <fullName evidence="5">DUF2092 domain-containing protein</fullName>
    </recommendedName>
</protein>
<dbReference type="AlphaFoldDB" id="A0A3A4FI63"/>
<sequence length="292" mass="31321">MTIAITALAAVAVSGCSNPFDAQDVGDPDTDPQETEAPEDEGAAENEVPAFGDIRQEMFSAMLAADSVTIDGEVRAGEADLDELFDGVDDDTTGELTITGALDGTESEMSFSAGGSSFTQRAVAGQEYFRGEDFAALLVSELDDEVADLVEEEFVEETISDNWVLFEDSGGSVFSAEEFISTWRSELTGDDVDAMAAHAEEREGETVWVYTADGGESEFVVAADQEPYLLEITDEDSHYEFTEWNASEPPEVPTDVITLDEIFGAIAEEQGWEPGALEDEESDDGGAEHPDA</sequence>
<feature type="compositionally biased region" description="Acidic residues" evidence="1">
    <location>
        <begin position="276"/>
        <end position="285"/>
    </location>
</feature>
<feature type="region of interest" description="Disordered" evidence="1">
    <location>
        <begin position="268"/>
        <end position="292"/>
    </location>
</feature>
<reference evidence="3 4" key="1">
    <citation type="submission" date="2018-09" db="EMBL/GenBank/DDBJ databases">
        <title>Nesterenkonia natronophila sp. nov., an alkaliphilic actinobacteriume isolated from a soda lake, and emended description of the genus Nesterenkonia.</title>
        <authorList>
            <person name="Menes R.J."/>
            <person name="Iriarte A."/>
        </authorList>
    </citation>
    <scope>NUCLEOTIDE SEQUENCE [LARGE SCALE GENOMIC DNA]</scope>
    <source>
        <strain evidence="3 4">M8</strain>
    </source>
</reference>
<feature type="region of interest" description="Disordered" evidence="1">
    <location>
        <begin position="17"/>
        <end position="45"/>
    </location>
</feature>
<evidence type="ECO:0000256" key="2">
    <source>
        <dbReference type="SAM" id="SignalP"/>
    </source>
</evidence>
<feature type="chain" id="PRO_5017448967" description="DUF2092 domain-containing protein" evidence="2">
    <location>
        <begin position="23"/>
        <end position="292"/>
    </location>
</feature>
<dbReference type="EMBL" id="QYZP01000002">
    <property type="protein sequence ID" value="RJN32005.1"/>
    <property type="molecule type" value="Genomic_DNA"/>
</dbReference>
<dbReference type="OrthoDB" id="4965051at2"/>
<organism evidence="3 4">
    <name type="scientific">Nesterenkonia natronophila</name>
    <dbReference type="NCBI Taxonomy" id="2174932"/>
    <lineage>
        <taxon>Bacteria</taxon>
        <taxon>Bacillati</taxon>
        <taxon>Actinomycetota</taxon>
        <taxon>Actinomycetes</taxon>
        <taxon>Micrococcales</taxon>
        <taxon>Micrococcaceae</taxon>
        <taxon>Nesterenkonia</taxon>
    </lineage>
</organism>
<evidence type="ECO:0000313" key="3">
    <source>
        <dbReference type="EMBL" id="RJN32005.1"/>
    </source>
</evidence>
<accession>A0A3A4FI63</accession>
<name>A0A3A4FI63_9MICC</name>
<feature type="compositionally biased region" description="Acidic residues" evidence="1">
    <location>
        <begin position="24"/>
        <end position="44"/>
    </location>
</feature>
<evidence type="ECO:0008006" key="5">
    <source>
        <dbReference type="Google" id="ProtNLM"/>
    </source>
</evidence>
<dbReference type="RefSeq" id="WP_119902794.1">
    <property type="nucleotide sequence ID" value="NZ_QYZP01000002.1"/>
</dbReference>
<evidence type="ECO:0000313" key="4">
    <source>
        <dbReference type="Proteomes" id="UP000266615"/>
    </source>
</evidence>
<gene>
    <name evidence="3" type="ORF">D3250_07860</name>
</gene>
<dbReference type="Proteomes" id="UP000266615">
    <property type="component" value="Unassembled WGS sequence"/>
</dbReference>
<keyword evidence="4" id="KW-1185">Reference proteome</keyword>
<feature type="signal peptide" evidence="2">
    <location>
        <begin position="1"/>
        <end position="22"/>
    </location>
</feature>
<keyword evidence="2" id="KW-0732">Signal</keyword>
<evidence type="ECO:0000256" key="1">
    <source>
        <dbReference type="SAM" id="MobiDB-lite"/>
    </source>
</evidence>
<comment type="caution">
    <text evidence="3">The sequence shown here is derived from an EMBL/GenBank/DDBJ whole genome shotgun (WGS) entry which is preliminary data.</text>
</comment>